<gene>
    <name evidence="1" type="ORF">FRX31_023956</name>
</gene>
<accession>A0A7J6VPI5</accession>
<proteinExistence type="predicted"/>
<dbReference type="EMBL" id="JABWDY010029274">
    <property type="protein sequence ID" value="KAF5186458.1"/>
    <property type="molecule type" value="Genomic_DNA"/>
</dbReference>
<reference evidence="1 2" key="1">
    <citation type="submission" date="2020-06" db="EMBL/GenBank/DDBJ databases">
        <title>Transcriptomic and genomic resources for Thalictrum thalictroides and T. hernandezii: Facilitating candidate gene discovery in an emerging model plant lineage.</title>
        <authorList>
            <person name="Arias T."/>
            <person name="Riano-Pachon D.M."/>
            <person name="Di Stilio V.S."/>
        </authorList>
    </citation>
    <scope>NUCLEOTIDE SEQUENCE [LARGE SCALE GENOMIC DNA]</scope>
    <source>
        <strain evidence="2">cv. WT478/WT964</strain>
        <tissue evidence="1">Leaves</tissue>
    </source>
</reference>
<comment type="caution">
    <text evidence="1">The sequence shown here is derived from an EMBL/GenBank/DDBJ whole genome shotgun (WGS) entry which is preliminary data.</text>
</comment>
<dbReference type="AlphaFoldDB" id="A0A7J6VPI5"/>
<dbReference type="Proteomes" id="UP000554482">
    <property type="component" value="Unassembled WGS sequence"/>
</dbReference>
<sequence length="86" mass="9894">MENNLVVWNYRETNSCADALAGFASKAASENEWFNRPVRQLNGWPDDLCGALPMFCFAWWRCQPSYLCNYTFHDVLGIPTAREVIT</sequence>
<protein>
    <submittedName>
        <fullName evidence="1">Uncharacterized protein</fullName>
    </submittedName>
</protein>
<keyword evidence="2" id="KW-1185">Reference proteome</keyword>
<evidence type="ECO:0000313" key="1">
    <source>
        <dbReference type="EMBL" id="KAF5186458.1"/>
    </source>
</evidence>
<evidence type="ECO:0000313" key="2">
    <source>
        <dbReference type="Proteomes" id="UP000554482"/>
    </source>
</evidence>
<name>A0A7J6VPI5_THATH</name>
<organism evidence="1 2">
    <name type="scientific">Thalictrum thalictroides</name>
    <name type="common">Rue-anemone</name>
    <name type="synonym">Anemone thalictroides</name>
    <dbReference type="NCBI Taxonomy" id="46969"/>
    <lineage>
        <taxon>Eukaryota</taxon>
        <taxon>Viridiplantae</taxon>
        <taxon>Streptophyta</taxon>
        <taxon>Embryophyta</taxon>
        <taxon>Tracheophyta</taxon>
        <taxon>Spermatophyta</taxon>
        <taxon>Magnoliopsida</taxon>
        <taxon>Ranunculales</taxon>
        <taxon>Ranunculaceae</taxon>
        <taxon>Thalictroideae</taxon>
        <taxon>Thalictrum</taxon>
    </lineage>
</organism>